<evidence type="ECO:0000256" key="1">
    <source>
        <dbReference type="SAM" id="Phobius"/>
    </source>
</evidence>
<comment type="caution">
    <text evidence="4">The sequence shown here is derived from an EMBL/GenBank/DDBJ whole genome shotgun (WGS) entry which is preliminary data.</text>
</comment>
<dbReference type="Pfam" id="PF04773">
    <property type="entry name" value="FecR"/>
    <property type="match status" value="1"/>
</dbReference>
<keyword evidence="1" id="KW-1133">Transmembrane helix</keyword>
<dbReference type="Proteomes" id="UP000253961">
    <property type="component" value="Unassembled WGS sequence"/>
</dbReference>
<protein>
    <submittedName>
        <fullName evidence="4">FecR family protein</fullName>
    </submittedName>
</protein>
<dbReference type="EMBL" id="QPKV01000003">
    <property type="protein sequence ID" value="RDC57205.1"/>
    <property type="molecule type" value="Genomic_DNA"/>
</dbReference>
<dbReference type="Gene3D" id="3.55.50.30">
    <property type="match status" value="1"/>
</dbReference>
<feature type="transmembrane region" description="Helical" evidence="1">
    <location>
        <begin position="72"/>
        <end position="90"/>
    </location>
</feature>
<proteinExistence type="predicted"/>
<dbReference type="PANTHER" id="PTHR30273">
    <property type="entry name" value="PERIPLASMIC SIGNAL SENSOR AND SIGMA FACTOR ACTIVATOR FECR-RELATED"/>
    <property type="match status" value="1"/>
</dbReference>
<dbReference type="Gene3D" id="2.60.120.1440">
    <property type="match status" value="1"/>
</dbReference>
<dbReference type="InterPro" id="IPR012373">
    <property type="entry name" value="Ferrdict_sens_TM"/>
</dbReference>
<feature type="domain" description="FecR protein" evidence="2">
    <location>
        <begin position="172"/>
        <end position="277"/>
    </location>
</feature>
<dbReference type="GO" id="GO:0016989">
    <property type="term" value="F:sigma factor antagonist activity"/>
    <property type="evidence" value="ECO:0007669"/>
    <property type="project" value="TreeGrafter"/>
</dbReference>
<dbReference type="AlphaFoldDB" id="A0A369Q163"/>
<gene>
    <name evidence="4" type="ORF">DU508_08440</name>
</gene>
<dbReference type="InterPro" id="IPR032508">
    <property type="entry name" value="FecR_C"/>
</dbReference>
<dbReference type="OrthoDB" id="1099963at2"/>
<dbReference type="Pfam" id="PF16344">
    <property type="entry name" value="FecR_C"/>
    <property type="match status" value="1"/>
</dbReference>
<accession>A0A369Q163</accession>
<reference evidence="4 5" key="1">
    <citation type="submission" date="2018-07" db="EMBL/GenBank/DDBJ databases">
        <title>Pedobacter sp. nov., isolated from soil.</title>
        <authorList>
            <person name="Zhou L.Y."/>
            <person name="Du Z.J."/>
        </authorList>
    </citation>
    <scope>NUCLEOTIDE SEQUENCE [LARGE SCALE GENOMIC DNA]</scope>
    <source>
        <strain evidence="4 5">JDX94</strain>
    </source>
</reference>
<organism evidence="4 5">
    <name type="scientific">Pedobacter chinensis</name>
    <dbReference type="NCBI Taxonomy" id="2282421"/>
    <lineage>
        <taxon>Bacteria</taxon>
        <taxon>Pseudomonadati</taxon>
        <taxon>Bacteroidota</taxon>
        <taxon>Sphingobacteriia</taxon>
        <taxon>Sphingobacteriales</taxon>
        <taxon>Sphingobacteriaceae</taxon>
        <taxon>Pedobacter</taxon>
    </lineage>
</organism>
<dbReference type="RefSeq" id="WP_115402378.1">
    <property type="nucleotide sequence ID" value="NZ_QPKV01000003.1"/>
</dbReference>
<keyword evidence="1" id="KW-0812">Transmembrane</keyword>
<dbReference type="InterPro" id="IPR006860">
    <property type="entry name" value="FecR"/>
</dbReference>
<keyword evidence="1" id="KW-0472">Membrane</keyword>
<evidence type="ECO:0000313" key="5">
    <source>
        <dbReference type="Proteomes" id="UP000253961"/>
    </source>
</evidence>
<evidence type="ECO:0000259" key="3">
    <source>
        <dbReference type="Pfam" id="PF16344"/>
    </source>
</evidence>
<evidence type="ECO:0000259" key="2">
    <source>
        <dbReference type="Pfam" id="PF04773"/>
    </source>
</evidence>
<evidence type="ECO:0000313" key="4">
    <source>
        <dbReference type="EMBL" id="RDC57205.1"/>
    </source>
</evidence>
<keyword evidence="5" id="KW-1185">Reference proteome</keyword>
<feature type="domain" description="Protein FecR C-terminal" evidence="3">
    <location>
        <begin position="322"/>
        <end position="389"/>
    </location>
</feature>
<dbReference type="PANTHER" id="PTHR30273:SF2">
    <property type="entry name" value="PROTEIN FECR"/>
    <property type="match status" value="1"/>
</dbReference>
<sequence>MMSKDEVEKLLERYRNGLCTEEEKALVESWHLRELSNKIADVDHVELIDARKQIWNAIQEETEINSDRKNILWPKLAAAAVVLFFIGFVINKQLEKQLNTKQQISKTQDKIIQPGGNKATLTLGDGSKISLTDATDGVIAKQAGINITKTNDGELIYTVAAASDLKKDLYNTIETPRGGQYQINLPDGTKVWLNAESSLRYPAAFDDAQRMVELKGEAYFEVAKRLNKNGSRVPFKVKTELGGGRNQEVEVLGTHFNINAYHNEPSNKTTLLEGSIKIKNLQSNTTGLLKPGQQSIISPSSPAVLITAVDAEESVTWKDGFFSFNEENLETIMNKISRWYSVDVDYTGNKINKTFGGRISRFNSVNEVLDMLQTTGAVRFKIEGRRILVMP</sequence>
<name>A0A369Q163_9SPHI</name>